<evidence type="ECO:0000313" key="2">
    <source>
        <dbReference type="Proteomes" id="UP000788993"/>
    </source>
</evidence>
<evidence type="ECO:0000313" key="1">
    <source>
        <dbReference type="EMBL" id="KAH3664551.1"/>
    </source>
</evidence>
<organism evidence="1 2">
    <name type="scientific">Ogataea polymorpha</name>
    <dbReference type="NCBI Taxonomy" id="460523"/>
    <lineage>
        <taxon>Eukaryota</taxon>
        <taxon>Fungi</taxon>
        <taxon>Dikarya</taxon>
        <taxon>Ascomycota</taxon>
        <taxon>Saccharomycotina</taxon>
        <taxon>Pichiomycetes</taxon>
        <taxon>Pichiales</taxon>
        <taxon>Pichiaceae</taxon>
        <taxon>Ogataea</taxon>
    </lineage>
</organism>
<proteinExistence type="predicted"/>
<dbReference type="EMBL" id="JAEUBD010001178">
    <property type="protein sequence ID" value="KAH3664551.1"/>
    <property type="molecule type" value="Genomic_DNA"/>
</dbReference>
<comment type="caution">
    <text evidence="1">The sequence shown here is derived from an EMBL/GenBank/DDBJ whole genome shotgun (WGS) entry which is preliminary data.</text>
</comment>
<gene>
    <name evidence="1" type="ORF">OGATHE_003366</name>
</gene>
<sequence>MVLAILSVDTQLFLAERPPIDAALAQIHAFQVIIVVQQLIKNIFDQQRFLIEGGEFLGVDQQISQFLSVDLCVQVIKNFSTGFQMLLHLASRSYINKLSFEAASELAVSNTRTESAFTNALICNKLIRMQLDRTAMMGATSTFEESILRKSLGNRPFSCKNFAFGKLFETATTFPFASKMVQLTSEESGCMVLSTFAKSRGVL</sequence>
<dbReference type="Proteomes" id="UP000788993">
    <property type="component" value="Unassembled WGS sequence"/>
</dbReference>
<accession>A0A9P8T474</accession>
<name>A0A9P8T474_9ASCO</name>
<protein>
    <submittedName>
        <fullName evidence="1">Uncharacterized protein</fullName>
    </submittedName>
</protein>
<dbReference type="AlphaFoldDB" id="A0A9P8T474"/>
<keyword evidence="2" id="KW-1185">Reference proteome</keyword>
<reference evidence="1" key="1">
    <citation type="journal article" date="2021" name="Open Biol.">
        <title>Shared evolutionary footprints suggest mitochondrial oxidative damage underlies multiple complex I losses in fungi.</title>
        <authorList>
            <person name="Schikora-Tamarit M.A."/>
            <person name="Marcet-Houben M."/>
            <person name="Nosek J."/>
            <person name="Gabaldon T."/>
        </authorList>
    </citation>
    <scope>NUCLEOTIDE SEQUENCE</scope>
    <source>
        <strain evidence="1">NCAIM Y.01608</strain>
    </source>
</reference>
<reference evidence="1" key="2">
    <citation type="submission" date="2021-01" db="EMBL/GenBank/DDBJ databases">
        <authorList>
            <person name="Schikora-Tamarit M.A."/>
        </authorList>
    </citation>
    <scope>NUCLEOTIDE SEQUENCE</scope>
    <source>
        <strain evidence="1">NCAIM Y.01608</strain>
    </source>
</reference>